<sequence length="122" mass="14192">MNLSKPSSIRRIMLRGNDANEVYPNIFRDNTHYKEFGIRFTALSQRQPDILGHVCEENETSTCNDPTLNDEDEVDEDEVEVEFEFVAEAKVEFVAEAKAEVEVEQHAKRSCMWSKWFKCTRA</sequence>
<dbReference type="EMBL" id="CAKMRJ010003334">
    <property type="protein sequence ID" value="CAH1433975.1"/>
    <property type="molecule type" value="Genomic_DNA"/>
</dbReference>
<accession>A0AAU9N452</accession>
<gene>
    <name evidence="1" type="ORF">LVIROSA_LOCUS20530</name>
</gene>
<dbReference type="Proteomes" id="UP001157418">
    <property type="component" value="Unassembled WGS sequence"/>
</dbReference>
<dbReference type="AlphaFoldDB" id="A0AAU9N452"/>
<reference evidence="1 2" key="1">
    <citation type="submission" date="2022-01" db="EMBL/GenBank/DDBJ databases">
        <authorList>
            <person name="Xiong W."/>
            <person name="Schranz E."/>
        </authorList>
    </citation>
    <scope>NUCLEOTIDE SEQUENCE [LARGE SCALE GENOMIC DNA]</scope>
</reference>
<evidence type="ECO:0000313" key="2">
    <source>
        <dbReference type="Proteomes" id="UP001157418"/>
    </source>
</evidence>
<evidence type="ECO:0000313" key="1">
    <source>
        <dbReference type="EMBL" id="CAH1433975.1"/>
    </source>
</evidence>
<organism evidence="1 2">
    <name type="scientific">Lactuca virosa</name>
    <dbReference type="NCBI Taxonomy" id="75947"/>
    <lineage>
        <taxon>Eukaryota</taxon>
        <taxon>Viridiplantae</taxon>
        <taxon>Streptophyta</taxon>
        <taxon>Embryophyta</taxon>
        <taxon>Tracheophyta</taxon>
        <taxon>Spermatophyta</taxon>
        <taxon>Magnoliopsida</taxon>
        <taxon>eudicotyledons</taxon>
        <taxon>Gunneridae</taxon>
        <taxon>Pentapetalae</taxon>
        <taxon>asterids</taxon>
        <taxon>campanulids</taxon>
        <taxon>Asterales</taxon>
        <taxon>Asteraceae</taxon>
        <taxon>Cichorioideae</taxon>
        <taxon>Cichorieae</taxon>
        <taxon>Lactucinae</taxon>
        <taxon>Lactuca</taxon>
    </lineage>
</organism>
<comment type="caution">
    <text evidence="1">The sequence shown here is derived from an EMBL/GenBank/DDBJ whole genome shotgun (WGS) entry which is preliminary data.</text>
</comment>
<name>A0AAU9N452_9ASTR</name>
<protein>
    <submittedName>
        <fullName evidence="1">Uncharacterized protein</fullName>
    </submittedName>
</protein>
<proteinExistence type="predicted"/>
<keyword evidence="2" id="KW-1185">Reference proteome</keyword>